<feature type="chain" id="PRO_5042142164" evidence="1">
    <location>
        <begin position="21"/>
        <end position="264"/>
    </location>
</feature>
<protein>
    <submittedName>
        <fullName evidence="2">GLPGLI family protein</fullName>
    </submittedName>
</protein>
<organism evidence="2 3">
    <name type="scientific">Chryseobacterium nakagawai</name>
    <dbReference type="NCBI Taxonomy" id="1241982"/>
    <lineage>
        <taxon>Bacteria</taxon>
        <taxon>Pseudomonadati</taxon>
        <taxon>Bacteroidota</taxon>
        <taxon>Flavobacteriia</taxon>
        <taxon>Flavobacteriales</taxon>
        <taxon>Weeksellaceae</taxon>
        <taxon>Chryseobacterium group</taxon>
        <taxon>Chryseobacterium</taxon>
    </lineage>
</organism>
<dbReference type="EMBL" id="CP033923">
    <property type="protein sequence ID" value="AZA90907.1"/>
    <property type="molecule type" value="Genomic_DNA"/>
</dbReference>
<gene>
    <name evidence="2" type="ORF">EG343_09810</name>
</gene>
<feature type="signal peptide" evidence="1">
    <location>
        <begin position="1"/>
        <end position="20"/>
    </location>
</feature>
<dbReference type="Proteomes" id="UP000278288">
    <property type="component" value="Chromosome"/>
</dbReference>
<proteinExistence type="predicted"/>
<sequence length="264" mass="30909">MKNMKLFILILTILSSITSAQNITFIYELNKPNTQTEYYYLDVLGKQSVFRSESARKADSLALINGYYASKKPTFEHLYSFKNLISKKIYKSVTHPALYDLYYINIDENLDWNVHQEKQKIGEFECQKATTKYGGKTWIAWFDVNNPLQEGPYIFHGLPGFIVKLTDVDKDFDFNLIRIKRSSKNNQFNIRKGKEINWETYKKLQEDYYSDPFSAIKAQGYKMKIGDDKGNTLDMSFKDLTGNLQKQLKEKNSPIELNQKVEFK</sequence>
<evidence type="ECO:0000313" key="2">
    <source>
        <dbReference type="EMBL" id="AZA90907.1"/>
    </source>
</evidence>
<dbReference type="NCBIfam" id="TIGR01200">
    <property type="entry name" value="GLPGLI"/>
    <property type="match status" value="1"/>
</dbReference>
<accession>A0AAD0YJD6</accession>
<evidence type="ECO:0000256" key="1">
    <source>
        <dbReference type="SAM" id="SignalP"/>
    </source>
</evidence>
<keyword evidence="1" id="KW-0732">Signal</keyword>
<evidence type="ECO:0000313" key="3">
    <source>
        <dbReference type="Proteomes" id="UP000278288"/>
    </source>
</evidence>
<dbReference type="AlphaFoldDB" id="A0AAD0YJD6"/>
<reference evidence="2 3" key="1">
    <citation type="submission" date="2018-11" db="EMBL/GenBank/DDBJ databases">
        <title>Proposal to divide the Flavobacteriaceae and reorganize its genera based on Amino Acid Identity values calculated from whole genome sequences.</title>
        <authorList>
            <person name="Nicholson A.C."/>
            <person name="Gulvik C.A."/>
            <person name="Whitney A.M."/>
            <person name="Humrighouse B.W."/>
            <person name="Bell M."/>
            <person name="Holmes B."/>
            <person name="Steigerwalt A.G."/>
            <person name="Villarma A."/>
            <person name="Sheth M."/>
            <person name="Batra D."/>
            <person name="Pryor J."/>
            <person name="Bernardet J.-F."/>
            <person name="Hugo C."/>
            <person name="Kampfer P."/>
            <person name="Newman J."/>
            <person name="McQuiston J.R."/>
        </authorList>
    </citation>
    <scope>NUCLEOTIDE SEQUENCE [LARGE SCALE GENOMIC DNA]</scope>
    <source>
        <strain evidence="2 3">G0041</strain>
    </source>
</reference>
<keyword evidence="3" id="KW-1185">Reference proteome</keyword>
<name>A0AAD0YJD6_CHRNA</name>
<dbReference type="InterPro" id="IPR005901">
    <property type="entry name" value="GLPGLI"/>
</dbReference>
<dbReference type="KEGG" id="cnk:EG343_09810"/>